<reference evidence="3 4" key="1">
    <citation type="submission" date="2023-07" db="EMBL/GenBank/DDBJ databases">
        <title>Sorghum-associated microbial communities from plants grown in Nebraska, USA.</title>
        <authorList>
            <person name="Schachtman D."/>
        </authorList>
    </citation>
    <scope>NUCLEOTIDE SEQUENCE [LARGE SCALE GENOMIC DNA]</scope>
    <source>
        <strain evidence="3 4">584</strain>
    </source>
</reference>
<evidence type="ECO:0000256" key="1">
    <source>
        <dbReference type="SAM" id="Phobius"/>
    </source>
</evidence>
<evidence type="ECO:0000313" key="3">
    <source>
        <dbReference type="EMBL" id="MDR6290631.1"/>
    </source>
</evidence>
<keyword evidence="1" id="KW-1133">Transmembrane helix</keyword>
<proteinExistence type="predicted"/>
<gene>
    <name evidence="3" type="ORF">E9232_003157</name>
</gene>
<dbReference type="EMBL" id="JAVDPW010000005">
    <property type="protein sequence ID" value="MDR6290631.1"/>
    <property type="molecule type" value="Genomic_DNA"/>
</dbReference>
<dbReference type="SMART" id="SM00894">
    <property type="entry name" value="Excalibur"/>
    <property type="match status" value="1"/>
</dbReference>
<sequence length="130" mass="14236">MRDPEVEARKLKLRFRAATARIERAQRRRSIAHHLLRAVPVLVVTLGLVVGGFMASPWAPVATVRHLLAFPNCASARLVGLAPARRGEPGYYSRHDRDDDGVACEPLIRWSNSGASFGDEGRRAASALTP</sequence>
<keyword evidence="4" id="KW-1185">Reference proteome</keyword>
<feature type="transmembrane region" description="Helical" evidence="1">
    <location>
        <begin position="34"/>
        <end position="55"/>
    </location>
</feature>
<dbReference type="Proteomes" id="UP001262410">
    <property type="component" value="Unassembled WGS sequence"/>
</dbReference>
<dbReference type="RefSeq" id="WP_309795187.1">
    <property type="nucleotide sequence ID" value="NZ_JAVDPW010000005.1"/>
</dbReference>
<protein>
    <recommendedName>
        <fullName evidence="2">Excalibur calcium-binding domain-containing protein</fullName>
    </recommendedName>
</protein>
<dbReference type="InterPro" id="IPR008613">
    <property type="entry name" value="Excalibur_Ca-bd_domain"/>
</dbReference>
<keyword evidence="1" id="KW-0812">Transmembrane</keyword>
<accession>A0ABU1JPT5</accession>
<dbReference type="Pfam" id="PF05901">
    <property type="entry name" value="Excalibur"/>
    <property type="match status" value="1"/>
</dbReference>
<keyword evidence="1" id="KW-0472">Membrane</keyword>
<organism evidence="3 4">
    <name type="scientific">Inquilinus ginsengisoli</name>
    <dbReference type="NCBI Taxonomy" id="363840"/>
    <lineage>
        <taxon>Bacteria</taxon>
        <taxon>Pseudomonadati</taxon>
        <taxon>Pseudomonadota</taxon>
        <taxon>Alphaproteobacteria</taxon>
        <taxon>Rhodospirillales</taxon>
        <taxon>Rhodospirillaceae</taxon>
        <taxon>Inquilinus</taxon>
    </lineage>
</organism>
<evidence type="ECO:0000313" key="4">
    <source>
        <dbReference type="Proteomes" id="UP001262410"/>
    </source>
</evidence>
<name>A0ABU1JPT5_9PROT</name>
<comment type="caution">
    <text evidence="3">The sequence shown here is derived from an EMBL/GenBank/DDBJ whole genome shotgun (WGS) entry which is preliminary data.</text>
</comment>
<feature type="domain" description="Excalibur calcium-binding" evidence="2">
    <location>
        <begin position="69"/>
        <end position="105"/>
    </location>
</feature>
<evidence type="ECO:0000259" key="2">
    <source>
        <dbReference type="SMART" id="SM00894"/>
    </source>
</evidence>